<evidence type="ECO:0000313" key="4">
    <source>
        <dbReference type="Proteomes" id="UP000734854"/>
    </source>
</evidence>
<dbReference type="Proteomes" id="UP000734854">
    <property type="component" value="Unassembled WGS sequence"/>
</dbReference>
<dbReference type="PANTHER" id="PTHR45651">
    <property type="entry name" value="CYCLIC NUCLEOTIDE-GATED ION CHANNEL 15-RELATED-RELATED"/>
    <property type="match status" value="1"/>
</dbReference>
<name>A0A8J5EXY3_ZINOF</name>
<gene>
    <name evidence="3" type="ORF">ZIOFF_066169</name>
</gene>
<sequence length="493" mass="56545">MMPRHRCTYIVVTTLCALPSCLGPSPTLSTMKQPSVVVGVFAYYHHRCPTFRPSLPFPFLFERKRHMRVAHLLGLLPSLLLDTDDPITSQFPQPPSEARFLLAFSRNPNPPHPPFRSYHLKDKQWISRRRCGGGGRRVTPAVDPSKEEEEVVVEKVLPNGDLYIDGPPGRGSSPGRRVPTYEGKSFKNKVMSRVFSEDYEFLIGNDKRLFDPRSPAIQRWNKVLLAASLVSLFLDPLFVYIPKTSAMGCIDIGTSLEVVLTTLRTLADIFYGIQIYVRFSTAFVAPSSRVFGRGELVVDPYRITSRYLARGFWVDLVASVPLPQLMIWVVIPNHKDSTITDSKNFLRFIIIFQYLPRLFLIFPLSERIIRMTGVIGASWYLLSIERQEACWRAACQLRDFSCQYKNLEGKGRDGWKRRSELIGSDGWKRKKSWTRFPPEGTKITPPHQSPEFRWNDYCYVNISFLLSLASSHLFCPRAKGRSRRSKCFGPWRL</sequence>
<evidence type="ECO:0000256" key="1">
    <source>
        <dbReference type="ARBA" id="ARBA00023303"/>
    </source>
</evidence>
<feature type="signal peptide" evidence="2">
    <location>
        <begin position="1"/>
        <end position="23"/>
    </location>
</feature>
<evidence type="ECO:0008006" key="5">
    <source>
        <dbReference type="Google" id="ProtNLM"/>
    </source>
</evidence>
<accession>A0A8J5EXY3</accession>
<evidence type="ECO:0000256" key="2">
    <source>
        <dbReference type="SAM" id="SignalP"/>
    </source>
</evidence>
<keyword evidence="1" id="KW-0406">Ion transport</keyword>
<dbReference type="AlphaFoldDB" id="A0A8J5EXY3"/>
<keyword evidence="1" id="KW-0813">Transport</keyword>
<dbReference type="SUPFAM" id="SSF81324">
    <property type="entry name" value="Voltage-gated potassium channels"/>
    <property type="match status" value="1"/>
</dbReference>
<feature type="chain" id="PRO_5035246693" description="Ion transport domain-containing protein" evidence="2">
    <location>
        <begin position="24"/>
        <end position="493"/>
    </location>
</feature>
<evidence type="ECO:0000313" key="3">
    <source>
        <dbReference type="EMBL" id="KAG6476921.1"/>
    </source>
</evidence>
<dbReference type="GO" id="GO:0016020">
    <property type="term" value="C:membrane"/>
    <property type="evidence" value="ECO:0007669"/>
    <property type="project" value="UniProtKB-SubCell"/>
</dbReference>
<reference evidence="3 4" key="1">
    <citation type="submission" date="2020-08" db="EMBL/GenBank/DDBJ databases">
        <title>Plant Genome Project.</title>
        <authorList>
            <person name="Zhang R.-G."/>
        </authorList>
    </citation>
    <scope>NUCLEOTIDE SEQUENCE [LARGE SCALE GENOMIC DNA]</scope>
    <source>
        <tissue evidence="3">Rhizome</tissue>
    </source>
</reference>
<keyword evidence="4" id="KW-1185">Reference proteome</keyword>
<keyword evidence="1" id="KW-0407">Ion channel</keyword>
<protein>
    <recommendedName>
        <fullName evidence="5">Ion transport domain-containing protein</fullName>
    </recommendedName>
</protein>
<dbReference type="EMBL" id="JACMSC010000018">
    <property type="protein sequence ID" value="KAG6476921.1"/>
    <property type="molecule type" value="Genomic_DNA"/>
</dbReference>
<organism evidence="3 4">
    <name type="scientific">Zingiber officinale</name>
    <name type="common">Ginger</name>
    <name type="synonym">Amomum zingiber</name>
    <dbReference type="NCBI Taxonomy" id="94328"/>
    <lineage>
        <taxon>Eukaryota</taxon>
        <taxon>Viridiplantae</taxon>
        <taxon>Streptophyta</taxon>
        <taxon>Embryophyta</taxon>
        <taxon>Tracheophyta</taxon>
        <taxon>Spermatophyta</taxon>
        <taxon>Magnoliopsida</taxon>
        <taxon>Liliopsida</taxon>
        <taxon>Zingiberales</taxon>
        <taxon>Zingiberaceae</taxon>
        <taxon>Zingiber</taxon>
    </lineage>
</organism>
<dbReference type="GO" id="GO:0034220">
    <property type="term" value="P:monoatomic ion transmembrane transport"/>
    <property type="evidence" value="ECO:0007669"/>
    <property type="project" value="UniProtKB-KW"/>
</dbReference>
<comment type="caution">
    <text evidence="3">The sequence shown here is derived from an EMBL/GenBank/DDBJ whole genome shotgun (WGS) entry which is preliminary data.</text>
</comment>
<keyword evidence="2" id="KW-0732">Signal</keyword>
<dbReference type="PANTHER" id="PTHR45651:SF12">
    <property type="entry name" value="CYCLIC NUCLEOTIDE-GATED ION CHANNEL 15-RELATED"/>
    <property type="match status" value="1"/>
</dbReference>
<proteinExistence type="predicted"/>